<evidence type="ECO:0000313" key="2">
    <source>
        <dbReference type="Proteomes" id="UP001054945"/>
    </source>
</evidence>
<evidence type="ECO:0008006" key="3">
    <source>
        <dbReference type="Google" id="ProtNLM"/>
    </source>
</evidence>
<sequence>MCHFLLFPSLGVEPGVPVVPVPEVPDVTPLVMLTGVAFVAVDPALEAEAEVPEDPVTSLAVDPGVPLVAVPEVADVFHWSCLLG</sequence>
<dbReference type="EMBL" id="BPLR01010937">
    <property type="protein sequence ID" value="GIY43150.1"/>
    <property type="molecule type" value="Genomic_DNA"/>
</dbReference>
<protein>
    <recommendedName>
        <fullName evidence="3">Secreted protein</fullName>
    </recommendedName>
</protein>
<gene>
    <name evidence="1" type="ORF">CEXT_164981</name>
</gene>
<dbReference type="Proteomes" id="UP001054945">
    <property type="component" value="Unassembled WGS sequence"/>
</dbReference>
<accession>A0AAV4TAN7</accession>
<organism evidence="1 2">
    <name type="scientific">Caerostris extrusa</name>
    <name type="common">Bark spider</name>
    <name type="synonym">Caerostris bankana</name>
    <dbReference type="NCBI Taxonomy" id="172846"/>
    <lineage>
        <taxon>Eukaryota</taxon>
        <taxon>Metazoa</taxon>
        <taxon>Ecdysozoa</taxon>
        <taxon>Arthropoda</taxon>
        <taxon>Chelicerata</taxon>
        <taxon>Arachnida</taxon>
        <taxon>Araneae</taxon>
        <taxon>Araneomorphae</taxon>
        <taxon>Entelegynae</taxon>
        <taxon>Araneoidea</taxon>
        <taxon>Araneidae</taxon>
        <taxon>Caerostris</taxon>
    </lineage>
</organism>
<keyword evidence="2" id="KW-1185">Reference proteome</keyword>
<dbReference type="AlphaFoldDB" id="A0AAV4TAN7"/>
<reference evidence="1 2" key="1">
    <citation type="submission" date="2021-06" db="EMBL/GenBank/DDBJ databases">
        <title>Caerostris extrusa draft genome.</title>
        <authorList>
            <person name="Kono N."/>
            <person name="Arakawa K."/>
        </authorList>
    </citation>
    <scope>NUCLEOTIDE SEQUENCE [LARGE SCALE GENOMIC DNA]</scope>
</reference>
<proteinExistence type="predicted"/>
<name>A0AAV4TAN7_CAEEX</name>
<evidence type="ECO:0000313" key="1">
    <source>
        <dbReference type="EMBL" id="GIY43150.1"/>
    </source>
</evidence>
<comment type="caution">
    <text evidence="1">The sequence shown here is derived from an EMBL/GenBank/DDBJ whole genome shotgun (WGS) entry which is preliminary data.</text>
</comment>